<comment type="subcellular location">
    <subcellularLocation>
        <location evidence="1">Membrane</location>
        <topology evidence="1">Single-pass type II membrane protein</topology>
    </subcellularLocation>
</comment>
<evidence type="ECO:0000256" key="12">
    <source>
        <dbReference type="ARBA" id="ARBA00023277"/>
    </source>
</evidence>
<keyword evidence="9 15" id="KW-0472">Membrane</keyword>
<proteinExistence type="inferred from homology"/>
<feature type="compositionally biased region" description="Polar residues" evidence="14">
    <location>
        <begin position="22"/>
        <end position="32"/>
    </location>
</feature>
<accession>A0A5P1EPY4</accession>
<dbReference type="AlphaFoldDB" id="A0A5P1EPY4"/>
<reference evidence="17" key="1">
    <citation type="journal article" date="2017" name="Nat. Commun.">
        <title>The asparagus genome sheds light on the origin and evolution of a young Y chromosome.</title>
        <authorList>
            <person name="Harkess A."/>
            <person name="Zhou J."/>
            <person name="Xu C."/>
            <person name="Bowers J.E."/>
            <person name="Van der Hulst R."/>
            <person name="Ayyampalayam S."/>
            <person name="Mercati F."/>
            <person name="Riccardi P."/>
            <person name="McKain M.R."/>
            <person name="Kakrana A."/>
            <person name="Tang H."/>
            <person name="Ray J."/>
            <person name="Groenendijk J."/>
            <person name="Arikit S."/>
            <person name="Mathioni S.M."/>
            <person name="Nakano M."/>
            <person name="Shan H."/>
            <person name="Telgmann-Rauber A."/>
            <person name="Kanno A."/>
            <person name="Yue Z."/>
            <person name="Chen H."/>
            <person name="Li W."/>
            <person name="Chen Y."/>
            <person name="Xu X."/>
            <person name="Zhang Y."/>
            <person name="Luo S."/>
            <person name="Chen H."/>
            <person name="Gao J."/>
            <person name="Mao Z."/>
            <person name="Pires J.C."/>
            <person name="Luo M."/>
            <person name="Kudrna D."/>
            <person name="Wing R.A."/>
            <person name="Meyers B.C."/>
            <person name="Yi K."/>
            <person name="Kong H."/>
            <person name="Lavrijsen P."/>
            <person name="Sunseri F."/>
            <person name="Falavigna A."/>
            <person name="Ye Y."/>
            <person name="Leebens-Mack J.H."/>
            <person name="Chen G."/>
        </authorList>
    </citation>
    <scope>NUCLEOTIDE SEQUENCE [LARGE SCALE GENOMIC DNA]</scope>
    <source>
        <strain evidence="17">cv. DH0086</strain>
    </source>
</reference>
<dbReference type="PANTHER" id="PTHR31741">
    <property type="entry name" value="OS02G0726500 PROTEIN-RELATED"/>
    <property type="match status" value="1"/>
</dbReference>
<dbReference type="GO" id="GO:0016757">
    <property type="term" value="F:glycosyltransferase activity"/>
    <property type="evidence" value="ECO:0007669"/>
    <property type="project" value="UniProtKB-KW"/>
</dbReference>
<keyword evidence="4" id="KW-0328">Glycosyltransferase</keyword>
<evidence type="ECO:0000256" key="14">
    <source>
        <dbReference type="SAM" id="MobiDB-lite"/>
    </source>
</evidence>
<dbReference type="GO" id="GO:0006004">
    <property type="term" value="P:fucose metabolic process"/>
    <property type="evidence" value="ECO:0007669"/>
    <property type="project" value="UniProtKB-KW"/>
</dbReference>
<sequence length="402" mass="45046">MGFQLHNVTNTATSKDQIDGRSVNSPRFTGNVTRRGHSFKRGTSGGDRHEIELQINSPRSESPAGGSPTAEATAEERWQGNQQGRNLRFRIGLGREMFKRQSQVAGIVDLGFRERRRIGNLLFLAFCGVCLMLGVVKIFAGGWLGFTGILEQQGEYRDLSGTQFSGQKVQISHDHGHRGLSDSERTLKTVSSGAGDQNGFVELKGIWAKPNSENFTQCIGHVDHQKKLDAKTNGYLLINANGGLNQMRFGICDMVAVAKIMKATLVLPSLDHSSYWADESDFKDLFDWKHFIETLKDEVHIVEKLPISHEKIEPFTKAPISWSKVNYYKSDVLPLLKQHKVMYFTHTDSRLANNGLPTSVQKLRCRVNYRALKYSASIQELGATLISRIRQDGSPYIALHLR</sequence>
<protein>
    <recommendedName>
        <fullName evidence="13">O-fucosyltransferase family protein</fullName>
    </recommendedName>
</protein>
<evidence type="ECO:0000256" key="7">
    <source>
        <dbReference type="ARBA" id="ARBA00022968"/>
    </source>
</evidence>
<evidence type="ECO:0000256" key="9">
    <source>
        <dbReference type="ARBA" id="ARBA00023136"/>
    </source>
</evidence>
<dbReference type="EMBL" id="CM007386">
    <property type="protein sequence ID" value="ONK66100.1"/>
    <property type="molecule type" value="Genomic_DNA"/>
</dbReference>
<feature type="transmembrane region" description="Helical" evidence="15">
    <location>
        <begin position="121"/>
        <end position="146"/>
    </location>
</feature>
<feature type="region of interest" description="Disordered" evidence="14">
    <location>
        <begin position="1"/>
        <end position="81"/>
    </location>
</feature>
<evidence type="ECO:0000256" key="13">
    <source>
        <dbReference type="ARBA" id="ARBA00030350"/>
    </source>
</evidence>
<evidence type="ECO:0000256" key="10">
    <source>
        <dbReference type="ARBA" id="ARBA00023180"/>
    </source>
</evidence>
<gene>
    <name evidence="16" type="ORF">A4U43_C06F4150</name>
</gene>
<evidence type="ECO:0000313" key="16">
    <source>
        <dbReference type="EMBL" id="ONK66100.1"/>
    </source>
</evidence>
<evidence type="ECO:0000256" key="2">
    <source>
        <dbReference type="ARBA" id="ARBA00004881"/>
    </source>
</evidence>
<keyword evidence="8 15" id="KW-1133">Transmembrane helix</keyword>
<keyword evidence="10" id="KW-0325">Glycoprotein</keyword>
<dbReference type="GO" id="GO:0005794">
    <property type="term" value="C:Golgi apparatus"/>
    <property type="evidence" value="ECO:0007669"/>
    <property type="project" value="TreeGrafter"/>
</dbReference>
<evidence type="ECO:0000256" key="1">
    <source>
        <dbReference type="ARBA" id="ARBA00004606"/>
    </source>
</evidence>
<keyword evidence="17" id="KW-1185">Reference proteome</keyword>
<keyword evidence="6 15" id="KW-0812">Transmembrane</keyword>
<evidence type="ECO:0000256" key="15">
    <source>
        <dbReference type="SAM" id="Phobius"/>
    </source>
</evidence>
<evidence type="ECO:0000256" key="5">
    <source>
        <dbReference type="ARBA" id="ARBA00022679"/>
    </source>
</evidence>
<keyword evidence="5" id="KW-0808">Transferase</keyword>
<dbReference type="Gramene" id="ONK66100">
    <property type="protein sequence ID" value="ONK66100"/>
    <property type="gene ID" value="A4U43_C06F4150"/>
</dbReference>
<dbReference type="GO" id="GO:0016020">
    <property type="term" value="C:membrane"/>
    <property type="evidence" value="ECO:0007669"/>
    <property type="project" value="UniProtKB-SubCell"/>
</dbReference>
<dbReference type="InterPro" id="IPR019378">
    <property type="entry name" value="GDP-Fuc_O-FucTrfase"/>
</dbReference>
<evidence type="ECO:0000256" key="6">
    <source>
        <dbReference type="ARBA" id="ARBA00022692"/>
    </source>
</evidence>
<feature type="compositionally biased region" description="Polar residues" evidence="14">
    <location>
        <begin position="1"/>
        <end position="15"/>
    </location>
</feature>
<dbReference type="GO" id="GO:0009507">
    <property type="term" value="C:chloroplast"/>
    <property type="evidence" value="ECO:0007669"/>
    <property type="project" value="TreeGrafter"/>
</dbReference>
<evidence type="ECO:0000313" key="17">
    <source>
        <dbReference type="Proteomes" id="UP000243459"/>
    </source>
</evidence>
<keyword evidence="11" id="KW-0294">Fucose metabolism</keyword>
<comment type="pathway">
    <text evidence="2">Glycan metabolism.</text>
</comment>
<evidence type="ECO:0000256" key="11">
    <source>
        <dbReference type="ARBA" id="ARBA00023253"/>
    </source>
</evidence>
<keyword evidence="12" id="KW-0119">Carbohydrate metabolism</keyword>
<dbReference type="Proteomes" id="UP000243459">
    <property type="component" value="Chromosome 6"/>
</dbReference>
<evidence type="ECO:0000256" key="4">
    <source>
        <dbReference type="ARBA" id="ARBA00022676"/>
    </source>
</evidence>
<evidence type="ECO:0000256" key="8">
    <source>
        <dbReference type="ARBA" id="ARBA00022989"/>
    </source>
</evidence>
<evidence type="ECO:0000256" key="3">
    <source>
        <dbReference type="ARBA" id="ARBA00007737"/>
    </source>
</evidence>
<comment type="similarity">
    <text evidence="3">Belongs to the glycosyltransferase GT106 family.</text>
</comment>
<dbReference type="Pfam" id="PF10250">
    <property type="entry name" value="O-FucT"/>
    <property type="match status" value="1"/>
</dbReference>
<name>A0A5P1EPY4_ASPOF</name>
<dbReference type="PANTHER" id="PTHR31741:SF8">
    <property type="entry name" value="O-FUCOSYLTRANSFERASE 35"/>
    <property type="match status" value="1"/>
</dbReference>
<keyword evidence="7" id="KW-0735">Signal-anchor</keyword>
<organism evidence="16 17">
    <name type="scientific">Asparagus officinalis</name>
    <name type="common">Garden asparagus</name>
    <dbReference type="NCBI Taxonomy" id="4686"/>
    <lineage>
        <taxon>Eukaryota</taxon>
        <taxon>Viridiplantae</taxon>
        <taxon>Streptophyta</taxon>
        <taxon>Embryophyta</taxon>
        <taxon>Tracheophyta</taxon>
        <taxon>Spermatophyta</taxon>
        <taxon>Magnoliopsida</taxon>
        <taxon>Liliopsida</taxon>
        <taxon>Asparagales</taxon>
        <taxon>Asparagaceae</taxon>
        <taxon>Asparagoideae</taxon>
        <taxon>Asparagus</taxon>
    </lineage>
</organism>